<evidence type="ECO:0000256" key="3">
    <source>
        <dbReference type="SAM" id="SignalP"/>
    </source>
</evidence>
<keyword evidence="2" id="KW-1015">Disulfide bond</keyword>
<proteinExistence type="predicted"/>
<dbReference type="CDD" id="cd00063">
    <property type="entry name" value="FN3"/>
    <property type="match status" value="3"/>
</dbReference>
<keyword evidence="1 3" id="KW-0732">Signal</keyword>
<dbReference type="RefSeq" id="WP_091316003.1">
    <property type="nucleotide sequence ID" value="NZ_FNYA01000013.1"/>
</dbReference>
<feature type="domain" description="CUB" evidence="4">
    <location>
        <begin position="770"/>
        <end position="896"/>
    </location>
</feature>
<feature type="domain" description="Fibronectin type-III" evidence="5">
    <location>
        <begin position="697"/>
        <end position="789"/>
    </location>
</feature>
<reference evidence="8" key="1">
    <citation type="submission" date="2016-10" db="EMBL/GenBank/DDBJ databases">
        <authorList>
            <person name="Varghese N."/>
            <person name="Submissions S."/>
        </authorList>
    </citation>
    <scope>NUCLEOTIDE SEQUENCE [LARGE SCALE GENOMIC DNA]</scope>
    <source>
        <strain evidence="8">DSM 17934</strain>
    </source>
</reference>
<dbReference type="Gene3D" id="2.60.40.1220">
    <property type="match status" value="3"/>
</dbReference>
<dbReference type="InterPro" id="IPR056600">
    <property type="entry name" value="GBD_T9SS_assoc"/>
</dbReference>
<evidence type="ECO:0000256" key="1">
    <source>
        <dbReference type="ARBA" id="ARBA00022729"/>
    </source>
</evidence>
<dbReference type="InterPro" id="IPR000859">
    <property type="entry name" value="CUB_dom"/>
</dbReference>
<dbReference type="InterPro" id="IPR014755">
    <property type="entry name" value="Cu-Rt/internalin_Ig-like"/>
</dbReference>
<evidence type="ECO:0000313" key="7">
    <source>
        <dbReference type="EMBL" id="SEJ36883.1"/>
    </source>
</evidence>
<dbReference type="SUPFAM" id="SSF49265">
    <property type="entry name" value="Fibronectin type III"/>
    <property type="match status" value="4"/>
</dbReference>
<dbReference type="SUPFAM" id="SSF49854">
    <property type="entry name" value="Spermadhesin, CUB domain"/>
    <property type="match status" value="1"/>
</dbReference>
<dbReference type="CDD" id="cd00041">
    <property type="entry name" value="CUB"/>
    <property type="match status" value="1"/>
</dbReference>
<dbReference type="Pfam" id="PF00932">
    <property type="entry name" value="LTD"/>
    <property type="match status" value="1"/>
</dbReference>
<dbReference type="InterPro" id="IPR003961">
    <property type="entry name" value="FN3_dom"/>
</dbReference>
<dbReference type="PROSITE" id="PS50853">
    <property type="entry name" value="FN3"/>
    <property type="match status" value="4"/>
</dbReference>
<evidence type="ECO:0000256" key="2">
    <source>
        <dbReference type="ARBA" id="ARBA00023157"/>
    </source>
</evidence>
<feature type="domain" description="Fibronectin type-III" evidence="5">
    <location>
        <begin position="903"/>
        <end position="994"/>
    </location>
</feature>
<sequence>MKKLLLLLFMFAGLNVFGQTENFEGATFPPTTPANWATFETGTGSGQSWGETSLAAFTYGGVGKSALLNRENVTDGTFAIDWMVTNLITVPANGQLRFFTKTVQSGNQGSLFDIKISTTSQTNPASFTNLVSWDESSLTTTANVYEEKVVDLAASYPAGTQIYIAFVMTNDNGDRWLIDNMNVVQKCNAPIGPLATANESTSTANLSWGTPPGITQWELEVIPFADPFLGNVTHNATTNVNFLATGLLANTLYKFQVRSVCTGGFESDWFGPRSFQTASFGDTCAGPIVVGGLVGPTFVPGLLPYVTMDNTANYLDTNDITQPITCSGSATNYMQGNDVFYSFTPTFTGNVAIMLSPTNANSSIHVYSACPGSPGATCLAGVANGNSLPRNINPFPVVAGTTYYIIISSSSGTVGYTLTIQQAFCNQPTALTATNITTTSADLSWTDVPGTTSWQVALAPAPFGLPTGPGVTTTNPYLATSLIPGVVYQYYVRSDCNNGNFSIWSGPFTFTLPQVATALNFTDGFETLTGWTLTNNNTQPNVWAVGTGINNGGTHALYVTDTNGTTNTYNTTAGSTAHAYKDFIIPAGATQLDFTFDWRSNGEAVNDYLRVWTVPTSTVITAGTQIPILPAAPNKIKVGNDLVSNSNFTTQNYTLNATPYAGGTMRVVFEWKNNTTLGNQPPAAIDNVKLDLITCPKPDNLVFSNIIYNAAQLTWTNGATESQWEVLVLPAGSPAPTAGSVGTITNFASPYQITGLTSVTCYDVYVRARCSATEFSFWSVKGSFCTTPNYCAGDHFYDNGGATGNYTNSQNIVSTVCPTNPGDIVTVVFNSFDVAAGDSLVIRDGGLVTSPVIGTYTGTNLPPSFSATSASGCLTFVFTSNASVVSAGWDATIYCTPPITCPKPTSVIVSNITASSIDLSWTESGTATGWQVLVLPAGSNVPVFTATGSSFSTTTITFPGLLPSTAYTVYVRAICSSSDKSFWTDGINFSTTPINDNCINAIQAVVNTDLECTNPNYVDLKGATPSITTGSCNANANDTWYKFTATSTTHTVQMEGPTGLMGSIDMALYSGSCSSLTLIQCGTTATVQGPTVVGNAIEGHVANGLTIGQTYYIRLITNASTATSNPFKLCIGSVSCSGADPLCAGVTYTNSTDVINFGNYQCLGTSPNVKFFFIQAGVTGTYTCNISQTSGDVDYALWGPYATKQIGCNDVPNQTPVRCSFSAAAVENFTLPVIAGEFYILMVTNYANDPGTISIVTNQPIPTCYNADFHYSAPTYCKDESPASPIFVSGGSAGTFTSSPAGLSINPSTGVINFAASTGGTYVVTNTVIPNNLPPYTNDPIEHSVLVTVTQPADATITYANNAIFCNSDANTYPVIVTGNSGPNPYFSATPTGLQYALDPISGNLNPSLAQPGIYTVTMTIPANGGCDLYTTTKTVEILVSPVLPYKQDVNACNSYILPALTVGNYFTTTGGVGPLNAGDVITTNQTIYVYASNGICSSEVLFKVNIISIPTPTFDYLTQPTCAIQTGSINITAPVAVGGTVPTNLFISEVTDASTGILTYVELFNGTGAPINLSGYRLKMYTTGGGLPYSLPCDNALSGTIANNSTFVIKINNAANIPGVTPNLTLNTCTQGVNENDNIKLTTSANVVVDNWGATNGSTFTPSGQSGYTYRRLASATSLPSATWNPADWSTTDPENYSNLGQYILNASSYEYSVDNGPYQTNTTFTGLTPGSHSFIVHDLINNCYSAPISFTMNAVPYTTAVTDFTYTTPVCITSTTNPTPALAAGFTSGGTFSYVGTGLDLNATTGIITLATSTAGTYVVTYTYPEDLANCIHTNSSNFTITIDPFVTATFTQIANICQNATAPTLLATSNNNITGIWSPATINTSTAGMTTYTFTPNPGQCGVGTTMNITIDPIIVPTFPAIASICLNGTAPALLTTSINGITGVWNPSAINTASVGTSTYQFTPDAGQCSQVVTISVTINPSTTPSFTPVETLCVGDANVTLPTTSNNSIEGSWSPAVVNTSIDGSIVYTFTPDPSECASITTMTVKVELCDIQKGISPNGDNKNDYLKLVANKVEIFNRYGKEVYSKTNYNNDWHGQFMGGGEMPDGTYYYVIELASGDMRTGWIYINREQK</sequence>
<dbReference type="EMBL" id="FNYA01000013">
    <property type="protein sequence ID" value="SEJ36883.1"/>
    <property type="molecule type" value="Genomic_DNA"/>
</dbReference>
<accession>A0A1H6Y6I3</accession>
<dbReference type="SUPFAM" id="SSF74853">
    <property type="entry name" value="Lamin A/C globular tail domain"/>
    <property type="match status" value="1"/>
</dbReference>
<feature type="domain" description="Fibronectin type-III" evidence="5">
    <location>
        <begin position="190"/>
        <end position="280"/>
    </location>
</feature>
<dbReference type="Pfam" id="PF00041">
    <property type="entry name" value="fn3"/>
    <property type="match status" value="1"/>
</dbReference>
<dbReference type="Gene3D" id="2.60.120.290">
    <property type="entry name" value="Spermadhesin, CUB domain"/>
    <property type="match status" value="1"/>
</dbReference>
<dbReference type="Gene3D" id="2.60.120.200">
    <property type="match status" value="1"/>
</dbReference>
<dbReference type="NCBIfam" id="NF038128">
    <property type="entry name" value="choice_anch_J"/>
    <property type="match status" value="1"/>
</dbReference>
<dbReference type="InterPro" id="IPR001322">
    <property type="entry name" value="Lamin_tail_dom"/>
</dbReference>
<evidence type="ECO:0000259" key="5">
    <source>
        <dbReference type="PROSITE" id="PS50853"/>
    </source>
</evidence>
<dbReference type="NCBIfam" id="TIGR04131">
    <property type="entry name" value="Bac_Flav_CTERM"/>
    <property type="match status" value="1"/>
</dbReference>
<gene>
    <name evidence="7" type="ORF">SAMN05660918_0141</name>
</gene>
<dbReference type="InterPro" id="IPR035914">
    <property type="entry name" value="Sperma_CUB_dom_sf"/>
</dbReference>
<organism evidence="7 8">
    <name type="scientific">Flavobacterium terrigena</name>
    <dbReference type="NCBI Taxonomy" id="402734"/>
    <lineage>
        <taxon>Bacteria</taxon>
        <taxon>Pseudomonadati</taxon>
        <taxon>Bacteroidota</taxon>
        <taxon>Flavobacteriia</taxon>
        <taxon>Flavobacteriales</taxon>
        <taxon>Flavobacteriaceae</taxon>
        <taxon>Flavobacterium</taxon>
    </lineage>
</organism>
<dbReference type="Pfam" id="PF00431">
    <property type="entry name" value="CUB"/>
    <property type="match status" value="1"/>
</dbReference>
<dbReference type="InterPro" id="IPR036116">
    <property type="entry name" value="FN3_sf"/>
</dbReference>
<dbReference type="InterPro" id="IPR036415">
    <property type="entry name" value="Lamin_tail_dom_sf"/>
</dbReference>
<feature type="domain" description="LTD" evidence="6">
    <location>
        <begin position="1534"/>
        <end position="1682"/>
    </location>
</feature>
<evidence type="ECO:0000259" key="4">
    <source>
        <dbReference type="PROSITE" id="PS01180"/>
    </source>
</evidence>
<dbReference type="Proteomes" id="UP000199702">
    <property type="component" value="Unassembled WGS sequence"/>
</dbReference>
<dbReference type="PROSITE" id="PS01180">
    <property type="entry name" value="CUB"/>
    <property type="match status" value="1"/>
</dbReference>
<feature type="domain" description="Fibronectin type-III" evidence="5">
    <location>
        <begin position="427"/>
        <end position="515"/>
    </location>
</feature>
<name>A0A1H6Y6I3_9FLAO</name>
<feature type="signal peptide" evidence="3">
    <location>
        <begin position="1"/>
        <end position="18"/>
    </location>
</feature>
<dbReference type="PROSITE" id="PS51841">
    <property type="entry name" value="LTD"/>
    <property type="match status" value="1"/>
</dbReference>
<evidence type="ECO:0000259" key="6">
    <source>
        <dbReference type="PROSITE" id="PS51841"/>
    </source>
</evidence>
<evidence type="ECO:0000313" key="8">
    <source>
        <dbReference type="Proteomes" id="UP000199702"/>
    </source>
</evidence>
<protein>
    <submittedName>
        <fullName evidence="7">Gliding motility-associated C-terminal domain-containing protein</fullName>
    </submittedName>
</protein>
<dbReference type="SMART" id="SM00060">
    <property type="entry name" value="FN3"/>
    <property type="match status" value="4"/>
</dbReference>
<feature type="chain" id="PRO_5011457097" evidence="3">
    <location>
        <begin position="19"/>
        <end position="2137"/>
    </location>
</feature>
<dbReference type="Pfam" id="PF13585">
    <property type="entry name" value="CHU_C"/>
    <property type="match status" value="1"/>
</dbReference>
<dbReference type="Pfam" id="PF23759">
    <property type="entry name" value="GBD_T9SS_assoc"/>
    <property type="match status" value="2"/>
</dbReference>
<dbReference type="InterPro" id="IPR026341">
    <property type="entry name" value="T9SS_type_B"/>
</dbReference>
<keyword evidence="8" id="KW-1185">Reference proteome</keyword>
<dbReference type="Gene3D" id="2.60.40.10">
    <property type="entry name" value="Immunoglobulins"/>
    <property type="match status" value="4"/>
</dbReference>
<dbReference type="InterPro" id="IPR013783">
    <property type="entry name" value="Ig-like_fold"/>
</dbReference>
<dbReference type="OrthoDB" id="608579at2"/>
<dbReference type="STRING" id="402734.SAMN05660918_0141"/>